<name>A0A1J4T917_9BACT</name>
<sequence length="254" mass="29460">MKNNYLCIIQARISSTRLPGKVLKKVNGITLLEYEIKRVKKSKKIDKIVIATSDKKVDDIIERFCKKISINCFRGSEEDVLDRYYQCALKYPKFKNIIRVTGDCPLIDSKVIDKVLVFFEKGKYDYASNVLEETYPDGMDIEVFSKPALEDAARNAMLLSEREHVTLYIRNNKKFKKGSIKAKKDYSGFRLTVDNQDDLAIIRFLIKNTEPNANFLDYISLLTKNPKIMLKNMHIIRNEGLLKSLKEDKIVKIF</sequence>
<dbReference type="STRING" id="1805146.AUJ27_00330"/>
<dbReference type="CDD" id="cd02518">
    <property type="entry name" value="GT2_SpsF"/>
    <property type="match status" value="1"/>
</dbReference>
<organism evidence="1 2">
    <name type="scientific">Candidatus Falkowbacteria bacterium CG1_02_37_44</name>
    <dbReference type="NCBI Taxonomy" id="1805146"/>
    <lineage>
        <taxon>Bacteria</taxon>
        <taxon>Candidatus Falkowiibacteriota</taxon>
    </lineage>
</organism>
<dbReference type="SUPFAM" id="SSF53448">
    <property type="entry name" value="Nucleotide-diphospho-sugar transferases"/>
    <property type="match status" value="1"/>
</dbReference>
<reference evidence="1 2" key="1">
    <citation type="journal article" date="2016" name="Environ. Microbiol.">
        <title>Genomic resolution of a cold subsurface aquifer community provides metabolic insights for novel microbes adapted to high CO concentrations.</title>
        <authorList>
            <person name="Probst A.J."/>
            <person name="Castelle C.J."/>
            <person name="Singh A."/>
            <person name="Brown C.T."/>
            <person name="Anantharaman K."/>
            <person name="Sharon I."/>
            <person name="Hug L.A."/>
            <person name="Burstein D."/>
            <person name="Emerson J.B."/>
            <person name="Thomas B.C."/>
            <person name="Banfield J.F."/>
        </authorList>
    </citation>
    <scope>NUCLEOTIDE SEQUENCE [LARGE SCALE GENOMIC DNA]</scope>
    <source>
        <strain evidence="1">CG1_02_37_44</strain>
    </source>
</reference>
<proteinExistence type="predicted"/>
<dbReference type="AlphaFoldDB" id="A0A1J4T917"/>
<accession>A0A1J4T917</accession>
<protein>
    <recommendedName>
        <fullName evidence="3">Acylneuraminate cytidylyltransferase</fullName>
    </recommendedName>
</protein>
<dbReference type="Gene3D" id="3.90.550.10">
    <property type="entry name" value="Spore Coat Polysaccharide Biosynthesis Protein SpsA, Chain A"/>
    <property type="match status" value="1"/>
</dbReference>
<evidence type="ECO:0008006" key="3">
    <source>
        <dbReference type="Google" id="ProtNLM"/>
    </source>
</evidence>
<comment type="caution">
    <text evidence="1">The sequence shown here is derived from an EMBL/GenBank/DDBJ whole genome shotgun (WGS) entry which is preliminary data.</text>
</comment>
<dbReference type="Pfam" id="PF02348">
    <property type="entry name" value="CTP_transf_3"/>
    <property type="match status" value="1"/>
</dbReference>
<evidence type="ECO:0000313" key="2">
    <source>
        <dbReference type="Proteomes" id="UP000183192"/>
    </source>
</evidence>
<gene>
    <name evidence="1" type="ORF">AUJ27_00330</name>
</gene>
<dbReference type="EMBL" id="MNUU01000004">
    <property type="protein sequence ID" value="OIO08700.1"/>
    <property type="molecule type" value="Genomic_DNA"/>
</dbReference>
<dbReference type="PANTHER" id="PTHR42866">
    <property type="entry name" value="3-DEOXY-MANNO-OCTULOSONATE CYTIDYLYLTRANSFERASE"/>
    <property type="match status" value="1"/>
</dbReference>
<dbReference type="InterPro" id="IPR029044">
    <property type="entry name" value="Nucleotide-diphossugar_trans"/>
</dbReference>
<dbReference type="Proteomes" id="UP000183192">
    <property type="component" value="Unassembled WGS sequence"/>
</dbReference>
<dbReference type="PANTHER" id="PTHR42866:SF1">
    <property type="entry name" value="SPORE COAT POLYSACCHARIDE BIOSYNTHESIS PROTEIN SPSF"/>
    <property type="match status" value="1"/>
</dbReference>
<dbReference type="GO" id="GO:0005829">
    <property type="term" value="C:cytosol"/>
    <property type="evidence" value="ECO:0007669"/>
    <property type="project" value="TreeGrafter"/>
</dbReference>
<dbReference type="InterPro" id="IPR003329">
    <property type="entry name" value="Cytidylyl_trans"/>
</dbReference>
<evidence type="ECO:0000313" key="1">
    <source>
        <dbReference type="EMBL" id="OIO08700.1"/>
    </source>
</evidence>